<feature type="chain" id="PRO_5024395440" description="Lipoprotein" evidence="1">
    <location>
        <begin position="28"/>
        <end position="237"/>
    </location>
</feature>
<feature type="signal peptide" evidence="1">
    <location>
        <begin position="1"/>
        <end position="27"/>
    </location>
</feature>
<proteinExistence type="predicted"/>
<gene>
    <name evidence="2" type="ORF">BC792_105106</name>
</gene>
<protein>
    <recommendedName>
        <fullName evidence="4">Lipoprotein</fullName>
    </recommendedName>
</protein>
<accession>A0A5S5DLL7</accession>
<keyword evidence="3" id="KW-1185">Reference proteome</keyword>
<comment type="caution">
    <text evidence="2">The sequence shown here is derived from an EMBL/GenBank/DDBJ whole genome shotgun (WGS) entry which is preliminary data.</text>
</comment>
<dbReference type="PROSITE" id="PS51257">
    <property type="entry name" value="PROKAR_LIPOPROTEIN"/>
    <property type="match status" value="1"/>
</dbReference>
<evidence type="ECO:0000313" key="3">
    <source>
        <dbReference type="Proteomes" id="UP000325105"/>
    </source>
</evidence>
<dbReference type="Proteomes" id="UP000325105">
    <property type="component" value="Unassembled WGS sequence"/>
</dbReference>
<sequence length="237" mass="26064">MKTTKQIRLFVAFVAISLGAVSFTSCSSDNDDVEPVKEGIVRSELVFTEVTGESVEAHGDHFHGLDAGVEGESITVSFDENGNATKNGHLHLEADAAYKIELKAWNHEGREVQGDFIADKPTADQYKAFLIGGNFILNPNSSTESGAIFQPREKVYGNGEAVNGKYEVTGILSYFTVGHDNEGATKNVTYILRKVTPETKAKIERTDWNRSDYTTAFPGENILELKFEIHAEHGHSH</sequence>
<reference evidence="2 3" key="1">
    <citation type="submission" date="2019-07" db="EMBL/GenBank/DDBJ databases">
        <title>Genomic Encyclopedia of Archaeal and Bacterial Type Strains, Phase II (KMG-II): from individual species to whole genera.</title>
        <authorList>
            <person name="Goeker M."/>
        </authorList>
    </citation>
    <scope>NUCLEOTIDE SEQUENCE [LARGE SCALE GENOMIC DNA]</scope>
    <source>
        <strain evidence="2 3">DSM 18850</strain>
    </source>
</reference>
<dbReference type="EMBL" id="VNHX01000005">
    <property type="protein sequence ID" value="TYP96615.1"/>
    <property type="molecule type" value="Genomic_DNA"/>
</dbReference>
<dbReference type="AlphaFoldDB" id="A0A5S5DLL7"/>
<name>A0A5S5DLL7_9SPHI</name>
<evidence type="ECO:0000313" key="2">
    <source>
        <dbReference type="EMBL" id="TYP96615.1"/>
    </source>
</evidence>
<organism evidence="2 3">
    <name type="scientific">Sphingobacterium allocomposti</name>
    <dbReference type="NCBI Taxonomy" id="415956"/>
    <lineage>
        <taxon>Bacteria</taxon>
        <taxon>Pseudomonadati</taxon>
        <taxon>Bacteroidota</taxon>
        <taxon>Sphingobacteriia</taxon>
        <taxon>Sphingobacteriales</taxon>
        <taxon>Sphingobacteriaceae</taxon>
        <taxon>Sphingobacterium</taxon>
    </lineage>
</organism>
<keyword evidence="1" id="KW-0732">Signal</keyword>
<dbReference type="RefSeq" id="WP_246154868.1">
    <property type="nucleotide sequence ID" value="NZ_VNHX01000005.1"/>
</dbReference>
<evidence type="ECO:0008006" key="4">
    <source>
        <dbReference type="Google" id="ProtNLM"/>
    </source>
</evidence>
<evidence type="ECO:0000256" key="1">
    <source>
        <dbReference type="SAM" id="SignalP"/>
    </source>
</evidence>